<dbReference type="GO" id="GO:0003677">
    <property type="term" value="F:DNA binding"/>
    <property type="evidence" value="ECO:0007669"/>
    <property type="project" value="UniProtKB-KW"/>
</dbReference>
<dbReference type="PROSITE" id="PS50048">
    <property type="entry name" value="ZN2_CY6_FUNGAL_2"/>
    <property type="match status" value="1"/>
</dbReference>
<dbReference type="SUPFAM" id="SSF57701">
    <property type="entry name" value="Zn2/Cys6 DNA-binding domain"/>
    <property type="match status" value="1"/>
</dbReference>
<dbReference type="EMBL" id="KV878210">
    <property type="protein sequence ID" value="OJJ39503.1"/>
    <property type="molecule type" value="Genomic_DNA"/>
</dbReference>
<sequence length="799" mass="90865">MNNHQLPPSNANSSSTALSSPQESLNSRSCVTCRRRKVRCNKRSPCSNCIKAGIECVFPAPGRARRKSKRPQDAELLSRLRRLEGVIEQISGNRSEGSQNPQPQTPQPQATPSPVERNDDAGSHEQPQPKDVCPFMLENDPKDIKPQNIAHEFGRLVIDEGRSRYVSNRFWASLGDEIEELQDILDPTSSEDDDYPSPESASTYSASHDGFLLGFYSLSHSLRGFHPSPDKIPLLWENYSENVAPLISILHKPTAKKLFLETAKRPELLDKNSEALVFAMCLVTVVSMSPQQCLSQLGEERDTAVSRYRFAVEQALSKANFLNTQSLMLLQAAVLFLIGVRREDDSKFVWSMSAIVLRLAQGIGLHRDGTNFDLKPFETEMRRRLWWHICLLDIRSSEDHGTDAQIHERLYDTRLPLNVNDEDIWPDMKEAPTEREGCTDMTFTLVRCEITVFVRRVSYICPSGRFRFGNGQPSIEESTRMIHVINRRIEDRYIKHCDVTVPIYWVCATVARLILAKLWLVVHHPMTRQDRGINLSSLSRETLFMNSIEVIEFGRLLEANELTSKWGWQFRTNIQWHAVAFVLSELCVRPVCPLTDRAWMAMSLVYDEWENHVKHRKGMLWRPLSQLMKRASAFRAKQMAEMQAQFGPNSAQFQPSTTQARMQTPVEFQSLPCIHMPTVPEPPSTQPNETFDSAPDTGFEEIDLNKGSINMLRDIFPDTNFLADPNGSNPIQQPPTSASIMNPPLAIPDVSTLPGSSAECLPDTQLNWEEWDQVMRDFQMDVQQTQATHPMGNVSDWFV</sequence>
<organism evidence="9 10">
    <name type="scientific">Aspergillus wentii DTO 134E9</name>
    <dbReference type="NCBI Taxonomy" id="1073089"/>
    <lineage>
        <taxon>Eukaryota</taxon>
        <taxon>Fungi</taxon>
        <taxon>Dikarya</taxon>
        <taxon>Ascomycota</taxon>
        <taxon>Pezizomycotina</taxon>
        <taxon>Eurotiomycetes</taxon>
        <taxon>Eurotiomycetidae</taxon>
        <taxon>Eurotiales</taxon>
        <taxon>Aspergillaceae</taxon>
        <taxon>Aspergillus</taxon>
        <taxon>Aspergillus subgen. Cremei</taxon>
    </lineage>
</organism>
<reference evidence="10" key="1">
    <citation type="journal article" date="2017" name="Genome Biol.">
        <title>Comparative genomics reveals high biological diversity and specific adaptations in the industrially and medically important fungal genus Aspergillus.</title>
        <authorList>
            <person name="de Vries R.P."/>
            <person name="Riley R."/>
            <person name="Wiebenga A."/>
            <person name="Aguilar-Osorio G."/>
            <person name="Amillis S."/>
            <person name="Uchima C.A."/>
            <person name="Anderluh G."/>
            <person name="Asadollahi M."/>
            <person name="Askin M."/>
            <person name="Barry K."/>
            <person name="Battaglia E."/>
            <person name="Bayram O."/>
            <person name="Benocci T."/>
            <person name="Braus-Stromeyer S.A."/>
            <person name="Caldana C."/>
            <person name="Canovas D."/>
            <person name="Cerqueira G.C."/>
            <person name="Chen F."/>
            <person name="Chen W."/>
            <person name="Choi C."/>
            <person name="Clum A."/>
            <person name="Dos Santos R.A."/>
            <person name="Damasio A.R."/>
            <person name="Diallinas G."/>
            <person name="Emri T."/>
            <person name="Fekete E."/>
            <person name="Flipphi M."/>
            <person name="Freyberg S."/>
            <person name="Gallo A."/>
            <person name="Gournas C."/>
            <person name="Habgood R."/>
            <person name="Hainaut M."/>
            <person name="Harispe M.L."/>
            <person name="Henrissat B."/>
            <person name="Hilden K.S."/>
            <person name="Hope R."/>
            <person name="Hossain A."/>
            <person name="Karabika E."/>
            <person name="Karaffa L."/>
            <person name="Karanyi Z."/>
            <person name="Krasevec N."/>
            <person name="Kuo A."/>
            <person name="Kusch H."/>
            <person name="LaButti K."/>
            <person name="Lagendijk E.L."/>
            <person name="Lapidus A."/>
            <person name="Levasseur A."/>
            <person name="Lindquist E."/>
            <person name="Lipzen A."/>
            <person name="Logrieco A.F."/>
            <person name="MacCabe A."/>
            <person name="Maekelae M.R."/>
            <person name="Malavazi I."/>
            <person name="Melin P."/>
            <person name="Meyer V."/>
            <person name="Mielnichuk N."/>
            <person name="Miskei M."/>
            <person name="Molnar A.P."/>
            <person name="Mule G."/>
            <person name="Ngan C.Y."/>
            <person name="Orejas M."/>
            <person name="Orosz E."/>
            <person name="Ouedraogo J.P."/>
            <person name="Overkamp K.M."/>
            <person name="Park H.-S."/>
            <person name="Perrone G."/>
            <person name="Piumi F."/>
            <person name="Punt P.J."/>
            <person name="Ram A.F."/>
            <person name="Ramon A."/>
            <person name="Rauscher S."/>
            <person name="Record E."/>
            <person name="Riano-Pachon D.M."/>
            <person name="Robert V."/>
            <person name="Roehrig J."/>
            <person name="Ruller R."/>
            <person name="Salamov A."/>
            <person name="Salih N.S."/>
            <person name="Samson R.A."/>
            <person name="Sandor E."/>
            <person name="Sanguinetti M."/>
            <person name="Schuetze T."/>
            <person name="Sepcic K."/>
            <person name="Shelest E."/>
            <person name="Sherlock G."/>
            <person name="Sophianopoulou V."/>
            <person name="Squina F.M."/>
            <person name="Sun H."/>
            <person name="Susca A."/>
            <person name="Todd R.B."/>
            <person name="Tsang A."/>
            <person name="Unkles S.E."/>
            <person name="van de Wiele N."/>
            <person name="van Rossen-Uffink D."/>
            <person name="Oliveira J.V."/>
            <person name="Vesth T.C."/>
            <person name="Visser J."/>
            <person name="Yu J.-H."/>
            <person name="Zhou M."/>
            <person name="Andersen M.R."/>
            <person name="Archer D.B."/>
            <person name="Baker S.E."/>
            <person name="Benoit I."/>
            <person name="Brakhage A.A."/>
            <person name="Braus G.H."/>
            <person name="Fischer R."/>
            <person name="Frisvad J.C."/>
            <person name="Goldman G.H."/>
            <person name="Houbraken J."/>
            <person name="Oakley B."/>
            <person name="Pocsi I."/>
            <person name="Scazzocchio C."/>
            <person name="Seiboth B."/>
            <person name="vanKuyk P.A."/>
            <person name="Wortman J."/>
            <person name="Dyer P.S."/>
            <person name="Grigoriev I.V."/>
        </authorList>
    </citation>
    <scope>NUCLEOTIDE SEQUENCE [LARGE SCALE GENOMIC DNA]</scope>
    <source>
        <strain evidence="10">DTO 134E9</strain>
    </source>
</reference>
<dbReference type="PROSITE" id="PS00463">
    <property type="entry name" value="ZN2_CY6_FUNGAL_1"/>
    <property type="match status" value="1"/>
</dbReference>
<dbReference type="PANTHER" id="PTHR31001:SF50">
    <property type="entry name" value="ZN(II)2CYS6 TRANSCRIPTION FACTOR (EUROFUNG)"/>
    <property type="match status" value="1"/>
</dbReference>
<dbReference type="OrthoDB" id="435881at2759"/>
<dbReference type="VEuPathDB" id="FungiDB:ASPWEDRAFT_150702"/>
<keyword evidence="2" id="KW-0479">Metal-binding</keyword>
<dbReference type="AlphaFoldDB" id="A0A1L9RX81"/>
<feature type="region of interest" description="Disordered" evidence="7">
    <location>
        <begin position="91"/>
        <end position="143"/>
    </location>
</feature>
<feature type="compositionally biased region" description="Low complexity" evidence="7">
    <location>
        <begin position="1"/>
        <end position="20"/>
    </location>
</feature>
<name>A0A1L9RX81_ASPWE</name>
<dbReference type="Gene3D" id="4.10.240.10">
    <property type="entry name" value="Zn(2)-C6 fungal-type DNA-binding domain"/>
    <property type="match status" value="1"/>
</dbReference>
<keyword evidence="10" id="KW-1185">Reference proteome</keyword>
<accession>A0A1L9RX81</accession>
<evidence type="ECO:0000256" key="3">
    <source>
        <dbReference type="ARBA" id="ARBA00023015"/>
    </source>
</evidence>
<dbReference type="PANTHER" id="PTHR31001">
    <property type="entry name" value="UNCHARACTERIZED TRANSCRIPTIONAL REGULATORY PROTEIN"/>
    <property type="match status" value="1"/>
</dbReference>
<dbReference type="Proteomes" id="UP000184383">
    <property type="component" value="Unassembled WGS sequence"/>
</dbReference>
<keyword evidence="3" id="KW-0805">Transcription regulation</keyword>
<evidence type="ECO:0000259" key="8">
    <source>
        <dbReference type="PROSITE" id="PS50048"/>
    </source>
</evidence>
<evidence type="ECO:0000313" key="9">
    <source>
        <dbReference type="EMBL" id="OJJ39503.1"/>
    </source>
</evidence>
<dbReference type="Pfam" id="PF04082">
    <property type="entry name" value="Fungal_trans"/>
    <property type="match status" value="1"/>
</dbReference>
<dbReference type="STRING" id="1073089.A0A1L9RX81"/>
<dbReference type="InterPro" id="IPR001138">
    <property type="entry name" value="Zn2Cys6_DnaBD"/>
</dbReference>
<dbReference type="GO" id="GO:0008270">
    <property type="term" value="F:zinc ion binding"/>
    <property type="evidence" value="ECO:0007669"/>
    <property type="project" value="InterPro"/>
</dbReference>
<evidence type="ECO:0000256" key="1">
    <source>
        <dbReference type="ARBA" id="ARBA00004123"/>
    </source>
</evidence>
<feature type="domain" description="Zn(2)-C6 fungal-type" evidence="8">
    <location>
        <begin position="29"/>
        <end position="58"/>
    </location>
</feature>
<keyword evidence="4" id="KW-0238">DNA-binding</keyword>
<proteinExistence type="predicted"/>
<evidence type="ECO:0000256" key="2">
    <source>
        <dbReference type="ARBA" id="ARBA00022723"/>
    </source>
</evidence>
<evidence type="ECO:0000256" key="4">
    <source>
        <dbReference type="ARBA" id="ARBA00023125"/>
    </source>
</evidence>
<dbReference type="SMART" id="SM00066">
    <property type="entry name" value="GAL4"/>
    <property type="match status" value="1"/>
</dbReference>
<dbReference type="CDD" id="cd12148">
    <property type="entry name" value="fungal_TF_MHR"/>
    <property type="match status" value="1"/>
</dbReference>
<protein>
    <recommendedName>
        <fullName evidence="8">Zn(2)-C6 fungal-type domain-containing protein</fullName>
    </recommendedName>
</protein>
<dbReference type="SMART" id="SM00906">
    <property type="entry name" value="Fungal_trans"/>
    <property type="match status" value="1"/>
</dbReference>
<dbReference type="GO" id="GO:0005634">
    <property type="term" value="C:nucleus"/>
    <property type="evidence" value="ECO:0007669"/>
    <property type="project" value="UniProtKB-SubCell"/>
</dbReference>
<dbReference type="RefSeq" id="XP_040693179.1">
    <property type="nucleotide sequence ID" value="XM_040829585.1"/>
</dbReference>
<dbReference type="GeneID" id="63745433"/>
<dbReference type="GO" id="GO:0006351">
    <property type="term" value="P:DNA-templated transcription"/>
    <property type="evidence" value="ECO:0007669"/>
    <property type="project" value="InterPro"/>
</dbReference>
<dbReference type="CDD" id="cd00067">
    <property type="entry name" value="GAL4"/>
    <property type="match status" value="1"/>
</dbReference>
<dbReference type="GO" id="GO:0000981">
    <property type="term" value="F:DNA-binding transcription factor activity, RNA polymerase II-specific"/>
    <property type="evidence" value="ECO:0007669"/>
    <property type="project" value="InterPro"/>
</dbReference>
<evidence type="ECO:0000256" key="5">
    <source>
        <dbReference type="ARBA" id="ARBA00023163"/>
    </source>
</evidence>
<dbReference type="InterPro" id="IPR007219">
    <property type="entry name" value="XnlR_reg_dom"/>
</dbReference>
<keyword evidence="6" id="KW-0539">Nucleus</keyword>
<dbReference type="InterPro" id="IPR050613">
    <property type="entry name" value="Sec_Metabolite_Reg"/>
</dbReference>
<evidence type="ECO:0000313" key="10">
    <source>
        <dbReference type="Proteomes" id="UP000184383"/>
    </source>
</evidence>
<dbReference type="InterPro" id="IPR036864">
    <property type="entry name" value="Zn2-C6_fun-type_DNA-bd_sf"/>
</dbReference>
<dbReference type="Pfam" id="PF00172">
    <property type="entry name" value="Zn_clus"/>
    <property type="match status" value="1"/>
</dbReference>
<comment type="subcellular location">
    <subcellularLocation>
        <location evidence="1">Nucleus</location>
    </subcellularLocation>
</comment>
<evidence type="ECO:0000256" key="7">
    <source>
        <dbReference type="SAM" id="MobiDB-lite"/>
    </source>
</evidence>
<feature type="region of interest" description="Disordered" evidence="7">
    <location>
        <begin position="1"/>
        <end position="26"/>
    </location>
</feature>
<gene>
    <name evidence="9" type="ORF">ASPWEDRAFT_150702</name>
</gene>
<evidence type="ECO:0000256" key="6">
    <source>
        <dbReference type="ARBA" id="ARBA00023242"/>
    </source>
</evidence>
<keyword evidence="5" id="KW-0804">Transcription</keyword>